<feature type="signal peptide" evidence="2">
    <location>
        <begin position="1"/>
        <end position="26"/>
    </location>
</feature>
<evidence type="ECO:0000256" key="2">
    <source>
        <dbReference type="SAM" id="SignalP"/>
    </source>
</evidence>
<evidence type="ECO:0000256" key="1">
    <source>
        <dbReference type="SAM" id="MobiDB-lite"/>
    </source>
</evidence>
<name>A0A852ZLE5_9ACTN</name>
<evidence type="ECO:0000313" key="3">
    <source>
        <dbReference type="EMBL" id="NYI03213.1"/>
    </source>
</evidence>
<evidence type="ECO:0000313" key="4">
    <source>
        <dbReference type="Proteomes" id="UP000567795"/>
    </source>
</evidence>
<dbReference type="RefSeq" id="WP_179812308.1">
    <property type="nucleotide sequence ID" value="NZ_JACBZD010000001.1"/>
</dbReference>
<proteinExistence type="predicted"/>
<feature type="region of interest" description="Disordered" evidence="1">
    <location>
        <begin position="24"/>
        <end position="91"/>
    </location>
</feature>
<feature type="chain" id="PRO_5032335810" evidence="2">
    <location>
        <begin position="27"/>
        <end position="186"/>
    </location>
</feature>
<feature type="compositionally biased region" description="Acidic residues" evidence="1">
    <location>
        <begin position="61"/>
        <end position="77"/>
    </location>
</feature>
<reference evidence="3 4" key="1">
    <citation type="submission" date="2020-07" db="EMBL/GenBank/DDBJ databases">
        <title>Sequencing the genomes of 1000 actinobacteria strains.</title>
        <authorList>
            <person name="Klenk H.-P."/>
        </authorList>
    </citation>
    <scope>NUCLEOTIDE SEQUENCE [LARGE SCALE GENOMIC DNA]</scope>
    <source>
        <strain evidence="3 4">DSM 42178</strain>
    </source>
</reference>
<keyword evidence="2" id="KW-0732">Signal</keyword>
<dbReference type="EMBL" id="JACBZD010000001">
    <property type="protein sequence ID" value="NYI03213.1"/>
    <property type="molecule type" value="Genomic_DNA"/>
</dbReference>
<protein>
    <submittedName>
        <fullName evidence="3">Uncharacterized protein</fullName>
    </submittedName>
</protein>
<dbReference type="Proteomes" id="UP000567795">
    <property type="component" value="Unassembled WGS sequence"/>
</dbReference>
<comment type="caution">
    <text evidence="3">The sequence shown here is derived from an EMBL/GenBank/DDBJ whole genome shotgun (WGS) entry which is preliminary data.</text>
</comment>
<dbReference type="AlphaFoldDB" id="A0A852ZLE5"/>
<gene>
    <name evidence="3" type="ORF">FHU37_000156</name>
</gene>
<sequence>MRRPLRIATAALAVVATLAVTGASRGAGCSFGGGSGSSSGAADHGDAGGGSGGGSQRHDDDDVDVDVPGDVTGDDPAEGSGGDAGGDSFLAEDAYDEVTITECEADNFDGRLTAVVDVENTDPLPYAYELQVAFLTDDDEEVARGTLNTSLDGHESAEGLAVEGGSVDSDDEVSVMVCELVGAEKE</sequence>
<organism evidence="3 4">
    <name type="scientific">Allostreptomyces psammosilenae</name>
    <dbReference type="NCBI Taxonomy" id="1892865"/>
    <lineage>
        <taxon>Bacteria</taxon>
        <taxon>Bacillati</taxon>
        <taxon>Actinomycetota</taxon>
        <taxon>Actinomycetes</taxon>
        <taxon>Kitasatosporales</taxon>
        <taxon>Streptomycetaceae</taxon>
        <taxon>Allostreptomyces</taxon>
    </lineage>
</organism>
<keyword evidence="4" id="KW-1185">Reference proteome</keyword>
<accession>A0A852ZLE5</accession>